<keyword evidence="7" id="KW-0732">Signal</keyword>
<keyword evidence="10" id="KW-1185">Reference proteome</keyword>
<accession>A0A7W7FU99</accession>
<dbReference type="Proteomes" id="UP000533598">
    <property type="component" value="Unassembled WGS sequence"/>
</dbReference>
<dbReference type="RefSeq" id="WP_185004864.1">
    <property type="nucleotide sequence ID" value="NZ_BAAAUI010000093.1"/>
</dbReference>
<keyword evidence="6" id="KW-1133">Transmembrane helix</keyword>
<name>A0A7W7FU99_9PSEU</name>
<keyword evidence="6" id="KW-0472">Membrane</keyword>
<keyword evidence="3" id="KW-0378">Hydrolase</keyword>
<comment type="caution">
    <text evidence="5">Lacks conserved residue(s) required for the propagation of feature annotation.</text>
</comment>
<evidence type="ECO:0000313" key="10">
    <source>
        <dbReference type="Proteomes" id="UP000533598"/>
    </source>
</evidence>
<dbReference type="Pfam" id="PF00082">
    <property type="entry name" value="Peptidase_S8"/>
    <property type="match status" value="1"/>
</dbReference>
<reference evidence="9 10" key="1">
    <citation type="submission" date="2020-08" db="EMBL/GenBank/DDBJ databases">
        <title>Sequencing the genomes of 1000 actinobacteria strains.</title>
        <authorList>
            <person name="Klenk H.-P."/>
        </authorList>
    </citation>
    <scope>NUCLEOTIDE SEQUENCE [LARGE SCALE GENOMIC DNA]</scope>
    <source>
        <strain evidence="9 10">DSM 44230</strain>
    </source>
</reference>
<dbReference type="Gene3D" id="3.40.50.200">
    <property type="entry name" value="Peptidase S8/S53 domain"/>
    <property type="match status" value="1"/>
</dbReference>
<comment type="similarity">
    <text evidence="1 5">Belongs to the peptidase S8 family.</text>
</comment>
<dbReference type="GO" id="GO:0006508">
    <property type="term" value="P:proteolysis"/>
    <property type="evidence" value="ECO:0007669"/>
    <property type="project" value="UniProtKB-KW"/>
</dbReference>
<dbReference type="InterPro" id="IPR036852">
    <property type="entry name" value="Peptidase_S8/S53_dom_sf"/>
</dbReference>
<dbReference type="GO" id="GO:0004252">
    <property type="term" value="F:serine-type endopeptidase activity"/>
    <property type="evidence" value="ECO:0007669"/>
    <property type="project" value="InterPro"/>
</dbReference>
<evidence type="ECO:0000256" key="4">
    <source>
        <dbReference type="ARBA" id="ARBA00022825"/>
    </source>
</evidence>
<organism evidence="9 10">
    <name type="scientific">Crossiella cryophila</name>
    <dbReference type="NCBI Taxonomy" id="43355"/>
    <lineage>
        <taxon>Bacteria</taxon>
        <taxon>Bacillati</taxon>
        <taxon>Actinomycetota</taxon>
        <taxon>Actinomycetes</taxon>
        <taxon>Pseudonocardiales</taxon>
        <taxon>Pseudonocardiaceae</taxon>
        <taxon>Crossiella</taxon>
    </lineage>
</organism>
<dbReference type="PROSITE" id="PS51892">
    <property type="entry name" value="SUBTILASE"/>
    <property type="match status" value="1"/>
</dbReference>
<feature type="domain" description="Peptidase S8/S53" evidence="8">
    <location>
        <begin position="82"/>
        <end position="288"/>
    </location>
</feature>
<keyword evidence="4" id="KW-0720">Serine protease</keyword>
<comment type="caution">
    <text evidence="9">The sequence shown here is derived from an EMBL/GenBank/DDBJ whole genome shotgun (WGS) entry which is preliminary data.</text>
</comment>
<evidence type="ECO:0000256" key="2">
    <source>
        <dbReference type="ARBA" id="ARBA00022670"/>
    </source>
</evidence>
<dbReference type="InterPro" id="IPR000209">
    <property type="entry name" value="Peptidase_S8/S53_dom"/>
</dbReference>
<dbReference type="PANTHER" id="PTHR43806">
    <property type="entry name" value="PEPTIDASE S8"/>
    <property type="match status" value="1"/>
</dbReference>
<dbReference type="InterPro" id="IPR050131">
    <property type="entry name" value="Peptidase_S8_subtilisin-like"/>
</dbReference>
<feature type="signal peptide" evidence="7">
    <location>
        <begin position="1"/>
        <end position="24"/>
    </location>
</feature>
<keyword evidence="6" id="KW-0812">Transmembrane</keyword>
<protein>
    <recommendedName>
        <fullName evidence="8">Peptidase S8/S53 domain-containing protein</fullName>
    </recommendedName>
</protein>
<feature type="transmembrane region" description="Helical" evidence="6">
    <location>
        <begin position="336"/>
        <end position="358"/>
    </location>
</feature>
<evidence type="ECO:0000256" key="1">
    <source>
        <dbReference type="ARBA" id="ARBA00011073"/>
    </source>
</evidence>
<evidence type="ECO:0000256" key="6">
    <source>
        <dbReference type="SAM" id="Phobius"/>
    </source>
</evidence>
<evidence type="ECO:0000313" key="9">
    <source>
        <dbReference type="EMBL" id="MBB4679071.1"/>
    </source>
</evidence>
<keyword evidence="2" id="KW-0645">Protease</keyword>
<evidence type="ECO:0000259" key="8">
    <source>
        <dbReference type="Pfam" id="PF00082"/>
    </source>
</evidence>
<dbReference type="SUPFAM" id="SSF52743">
    <property type="entry name" value="Subtilisin-like"/>
    <property type="match status" value="1"/>
</dbReference>
<dbReference type="AlphaFoldDB" id="A0A7W7FU99"/>
<dbReference type="EMBL" id="JACHMH010000001">
    <property type="protein sequence ID" value="MBB4679071.1"/>
    <property type="molecule type" value="Genomic_DNA"/>
</dbReference>
<feature type="chain" id="PRO_5039477713" description="Peptidase S8/S53 domain-containing protein" evidence="7">
    <location>
        <begin position="25"/>
        <end position="369"/>
    </location>
</feature>
<evidence type="ECO:0000256" key="5">
    <source>
        <dbReference type="PROSITE-ProRule" id="PRU01240"/>
    </source>
</evidence>
<proteinExistence type="inferred from homology"/>
<evidence type="ECO:0000256" key="3">
    <source>
        <dbReference type="ARBA" id="ARBA00022801"/>
    </source>
</evidence>
<sequence length="369" mass="36126">MSRRSAALVAVCALCAFGFTPVAAAQQCAAPAGNYTGPVNWAQRLIGAERVWPLTDGAGQRIAVVAPGGVESAGQLAGRVREAQSDCDGRGTFAAGIIAAPTDPGTTFAGIAPGSQVLSVRVPLGDPDSLAAGINRAVEGGATVIAVVSPSASGSGALSAAVRNAFSRNVVVVASAAGDKPGSRTYPGALPGVLAVGGIDANGSPVSAEGGEHISLAAPGSDLVSVSAGGRGHRWGVGAPAFAVAYVAGAAALVRGYRSELTVEQVRTRLLVTASGAGGAHDPLLGWGVLDAYSAVTAELPEGIAAPVVGERPSAGPKPTVVIAAGPARTPRQDRLAGALAVLGVLAAGVAVVATAAARRGRARGWRIG</sequence>
<dbReference type="PANTHER" id="PTHR43806:SF11">
    <property type="entry name" value="CEREVISIN-RELATED"/>
    <property type="match status" value="1"/>
</dbReference>
<evidence type="ECO:0000256" key="7">
    <source>
        <dbReference type="SAM" id="SignalP"/>
    </source>
</evidence>
<gene>
    <name evidence="9" type="ORF">HNR67_005189</name>
</gene>